<name>A0A3B7LWW1_9GAMM</name>
<keyword evidence="1" id="KW-0732">Signal</keyword>
<reference evidence="4" key="1">
    <citation type="submission" date="2018-09" db="EMBL/GenBank/DDBJ databases">
        <title>The complete genome of Acinetobacter sp. strain WCHAc010005.</title>
        <authorList>
            <person name="Hu Y."/>
            <person name="Long H."/>
            <person name="Feng Y."/>
            <person name="Zong Z."/>
        </authorList>
    </citation>
    <scope>NUCLEOTIDE SEQUENCE [LARGE SCALE GENOMIC DNA]</scope>
    <source>
        <strain evidence="4">WCHAc010005</strain>
    </source>
</reference>
<feature type="signal peptide" evidence="1">
    <location>
        <begin position="1"/>
        <end position="21"/>
    </location>
</feature>
<dbReference type="Proteomes" id="UP000263753">
    <property type="component" value="Chromosome"/>
</dbReference>
<dbReference type="InterPro" id="IPR036761">
    <property type="entry name" value="TTHA0802/YceI-like_sf"/>
</dbReference>
<evidence type="ECO:0000259" key="2">
    <source>
        <dbReference type="SMART" id="SM00867"/>
    </source>
</evidence>
<sequence>MNFKALTLGLAVASVATFTVAKPVDYTIDPTHTATVFNWNHFGFSTPSANFSDIQGTISVDNAKPANSSVNVTIPLASLNTNVKALDDHLKTPDFFDAAKYPNITFKSTKVQSLGNSKYKITGNLTVKDVTKPVVLDAVLNKQGEHPMTKAQSIGFNATTSFDRSAFGVGAYVPNVGDKITVNITTEASVAAAKEETKAAK</sequence>
<accession>A0A3B7LWW1</accession>
<dbReference type="PANTHER" id="PTHR34406">
    <property type="entry name" value="PROTEIN YCEI"/>
    <property type="match status" value="1"/>
</dbReference>
<evidence type="ECO:0000313" key="3">
    <source>
        <dbReference type="EMBL" id="AXY56968.1"/>
    </source>
</evidence>
<protein>
    <submittedName>
        <fullName evidence="3">Polyisoprenoid-binding protein</fullName>
    </submittedName>
</protein>
<dbReference type="SUPFAM" id="SSF101874">
    <property type="entry name" value="YceI-like"/>
    <property type="match status" value="1"/>
</dbReference>
<gene>
    <name evidence="3" type="ORF">CDG60_10580</name>
</gene>
<feature type="domain" description="Lipid/polyisoprenoid-binding YceI-like" evidence="2">
    <location>
        <begin position="25"/>
        <end position="189"/>
    </location>
</feature>
<evidence type="ECO:0000313" key="4">
    <source>
        <dbReference type="Proteomes" id="UP000263753"/>
    </source>
</evidence>
<dbReference type="InterPro" id="IPR007372">
    <property type="entry name" value="Lipid/polyisoprenoid-bd_YceI"/>
</dbReference>
<dbReference type="SMART" id="SM00867">
    <property type="entry name" value="YceI"/>
    <property type="match status" value="1"/>
</dbReference>
<dbReference type="KEGG" id="achi:CDG60_10580"/>
<dbReference type="Gene3D" id="2.40.128.110">
    <property type="entry name" value="Lipid/polyisoprenoid-binding, YceI-like"/>
    <property type="match status" value="1"/>
</dbReference>
<dbReference type="Pfam" id="PF04264">
    <property type="entry name" value="YceI"/>
    <property type="match status" value="1"/>
</dbReference>
<dbReference type="RefSeq" id="WP_087512338.1">
    <property type="nucleotide sequence ID" value="NZ_CP032134.1"/>
</dbReference>
<organism evidence="3 4">
    <name type="scientific">Acinetobacter chinensis</name>
    <dbReference type="NCBI Taxonomy" id="2004650"/>
    <lineage>
        <taxon>Bacteria</taxon>
        <taxon>Pseudomonadati</taxon>
        <taxon>Pseudomonadota</taxon>
        <taxon>Gammaproteobacteria</taxon>
        <taxon>Moraxellales</taxon>
        <taxon>Moraxellaceae</taxon>
        <taxon>Acinetobacter</taxon>
    </lineage>
</organism>
<dbReference type="AlphaFoldDB" id="A0A3B7LWW1"/>
<feature type="chain" id="PRO_5017789081" evidence="1">
    <location>
        <begin position="22"/>
        <end position="201"/>
    </location>
</feature>
<proteinExistence type="predicted"/>
<evidence type="ECO:0000256" key="1">
    <source>
        <dbReference type="SAM" id="SignalP"/>
    </source>
</evidence>
<dbReference type="EMBL" id="CP032134">
    <property type="protein sequence ID" value="AXY56968.1"/>
    <property type="molecule type" value="Genomic_DNA"/>
</dbReference>
<dbReference type="PANTHER" id="PTHR34406:SF1">
    <property type="entry name" value="PROTEIN YCEI"/>
    <property type="match status" value="1"/>
</dbReference>